<organism evidence="3 4">
    <name type="scientific">Limoniibacter endophyticus</name>
    <dbReference type="NCBI Taxonomy" id="1565040"/>
    <lineage>
        <taxon>Bacteria</taxon>
        <taxon>Pseudomonadati</taxon>
        <taxon>Pseudomonadota</taxon>
        <taxon>Alphaproteobacteria</taxon>
        <taxon>Hyphomicrobiales</taxon>
        <taxon>Bartonellaceae</taxon>
        <taxon>Limoniibacter</taxon>
    </lineage>
</organism>
<dbReference type="AlphaFoldDB" id="A0A8J3GIF7"/>
<evidence type="ECO:0000313" key="4">
    <source>
        <dbReference type="Proteomes" id="UP000641137"/>
    </source>
</evidence>
<dbReference type="InterPro" id="IPR032465">
    <property type="entry name" value="ACMSD"/>
</dbReference>
<dbReference type="GO" id="GO:0016831">
    <property type="term" value="F:carboxy-lyase activity"/>
    <property type="evidence" value="ECO:0007669"/>
    <property type="project" value="InterPro"/>
</dbReference>
<dbReference type="InterPro" id="IPR006680">
    <property type="entry name" value="Amidohydro-rel"/>
</dbReference>
<evidence type="ECO:0000313" key="3">
    <source>
        <dbReference type="EMBL" id="GHC78241.1"/>
    </source>
</evidence>
<keyword evidence="1" id="KW-0456">Lyase</keyword>
<protein>
    <submittedName>
        <fullName evidence="3">Amidohydrolase</fullName>
    </submittedName>
</protein>
<proteinExistence type="predicted"/>
<dbReference type="PANTHER" id="PTHR21240:SF28">
    <property type="entry name" value="ISO-OROTATE DECARBOXYLASE (EUROFUNG)"/>
    <property type="match status" value="1"/>
</dbReference>
<feature type="domain" description="Amidohydrolase-related" evidence="2">
    <location>
        <begin position="8"/>
        <end position="325"/>
    </location>
</feature>
<accession>A0A8J3GIF7</accession>
<name>A0A8J3GIF7_9HYPH</name>
<reference evidence="3" key="2">
    <citation type="submission" date="2020-09" db="EMBL/GenBank/DDBJ databases">
        <authorList>
            <person name="Sun Q."/>
            <person name="Kim S."/>
        </authorList>
    </citation>
    <scope>NUCLEOTIDE SEQUENCE</scope>
    <source>
        <strain evidence="3">KCTC 42097</strain>
    </source>
</reference>
<dbReference type="EMBL" id="BMZO01000010">
    <property type="protein sequence ID" value="GHC78241.1"/>
    <property type="molecule type" value="Genomic_DNA"/>
</dbReference>
<dbReference type="InterPro" id="IPR032466">
    <property type="entry name" value="Metal_Hydrolase"/>
</dbReference>
<dbReference type="CDD" id="cd01292">
    <property type="entry name" value="metallo-dependent_hydrolases"/>
    <property type="match status" value="1"/>
</dbReference>
<dbReference type="Pfam" id="PF04909">
    <property type="entry name" value="Amidohydro_2"/>
    <property type="match status" value="1"/>
</dbReference>
<comment type="caution">
    <text evidence="3">The sequence shown here is derived from an EMBL/GenBank/DDBJ whole genome shotgun (WGS) entry which is preliminary data.</text>
</comment>
<keyword evidence="4" id="KW-1185">Reference proteome</keyword>
<evidence type="ECO:0000256" key="1">
    <source>
        <dbReference type="ARBA" id="ARBA00023239"/>
    </source>
</evidence>
<sequence>MDLDVPVIDSHAHIWGEGFVPPAFFAKAAKEWAAKATDRRADMIMPKLLNGIVDPDGDDFIANMDRAGVDASMVMMIDVGAPVFGEDAKTPPEAQIEFYAALQKRHPKRLHCHVAVDFRRPDHLDLIRRGVVHGGLKGIGEITPDGFSAADDAIRPVMMLANDLGVPVQIHTRTGVWTDFAGTDFSERNPVHPVHIARLAKALPELKIILCHAGFPHWWHRAAELIADLPNCVLDISNWNEVFHHDEAEMIARLAAWRGLVGAERILFASDQASGPRFTGERSKLPDWVSFIRALPENATQWGYCFSEAEAKAILGENAARIYGFSQGE</sequence>
<dbReference type="PANTHER" id="PTHR21240">
    <property type="entry name" value="2-AMINO-3-CARBOXYLMUCONATE-6-SEMIALDEHYDE DECARBOXYLASE"/>
    <property type="match status" value="1"/>
</dbReference>
<reference evidence="3" key="1">
    <citation type="journal article" date="2014" name="Int. J. Syst. Evol. Microbiol.">
        <title>Complete genome sequence of Corynebacterium casei LMG S-19264T (=DSM 44701T), isolated from a smear-ripened cheese.</title>
        <authorList>
            <consortium name="US DOE Joint Genome Institute (JGI-PGF)"/>
            <person name="Walter F."/>
            <person name="Albersmeier A."/>
            <person name="Kalinowski J."/>
            <person name="Ruckert C."/>
        </authorList>
    </citation>
    <scope>NUCLEOTIDE SEQUENCE</scope>
    <source>
        <strain evidence="3">KCTC 42097</strain>
    </source>
</reference>
<dbReference type="Gene3D" id="3.20.20.140">
    <property type="entry name" value="Metal-dependent hydrolases"/>
    <property type="match status" value="1"/>
</dbReference>
<dbReference type="GO" id="GO:0005737">
    <property type="term" value="C:cytoplasm"/>
    <property type="evidence" value="ECO:0007669"/>
    <property type="project" value="TreeGrafter"/>
</dbReference>
<gene>
    <name evidence="3" type="ORF">GCM10010136_30020</name>
</gene>
<evidence type="ECO:0000259" key="2">
    <source>
        <dbReference type="Pfam" id="PF04909"/>
    </source>
</evidence>
<dbReference type="GO" id="GO:0016787">
    <property type="term" value="F:hydrolase activity"/>
    <property type="evidence" value="ECO:0007669"/>
    <property type="project" value="InterPro"/>
</dbReference>
<dbReference type="SUPFAM" id="SSF51556">
    <property type="entry name" value="Metallo-dependent hydrolases"/>
    <property type="match status" value="1"/>
</dbReference>
<dbReference type="GO" id="GO:0019748">
    <property type="term" value="P:secondary metabolic process"/>
    <property type="evidence" value="ECO:0007669"/>
    <property type="project" value="TreeGrafter"/>
</dbReference>
<dbReference type="Proteomes" id="UP000641137">
    <property type="component" value="Unassembled WGS sequence"/>
</dbReference>